<accession>A0AAD5DI90</accession>
<keyword evidence="2 3" id="KW-0040">ANK repeat</keyword>
<dbReference type="InterPro" id="IPR002110">
    <property type="entry name" value="Ankyrin_rpt"/>
</dbReference>
<reference evidence="5" key="1">
    <citation type="submission" date="2020-11" db="EMBL/GenBank/DDBJ databases">
        <title>Chlorella ohadii genome sequencing and assembly.</title>
        <authorList>
            <person name="Murik O."/>
            <person name="Treves H."/>
            <person name="Kedem I."/>
            <person name="Shotland Y."/>
            <person name="Kaplan A."/>
        </authorList>
    </citation>
    <scope>NUCLEOTIDE SEQUENCE</scope>
    <source>
        <strain evidence="5">1</strain>
    </source>
</reference>
<feature type="region of interest" description="Disordered" evidence="4">
    <location>
        <begin position="152"/>
        <end position="180"/>
    </location>
</feature>
<evidence type="ECO:0000256" key="4">
    <source>
        <dbReference type="SAM" id="MobiDB-lite"/>
    </source>
</evidence>
<evidence type="ECO:0000313" key="5">
    <source>
        <dbReference type="EMBL" id="KAI7838197.1"/>
    </source>
</evidence>
<feature type="repeat" description="ANK" evidence="3">
    <location>
        <begin position="327"/>
        <end position="360"/>
    </location>
</feature>
<feature type="repeat" description="ANK" evidence="3">
    <location>
        <begin position="362"/>
        <end position="394"/>
    </location>
</feature>
<dbReference type="EMBL" id="JADXDR010000134">
    <property type="protein sequence ID" value="KAI7838197.1"/>
    <property type="molecule type" value="Genomic_DNA"/>
</dbReference>
<dbReference type="GO" id="GO:0005634">
    <property type="term" value="C:nucleus"/>
    <property type="evidence" value="ECO:0007669"/>
    <property type="project" value="TreeGrafter"/>
</dbReference>
<keyword evidence="1" id="KW-0677">Repeat</keyword>
<dbReference type="Proteomes" id="UP001205105">
    <property type="component" value="Unassembled WGS sequence"/>
</dbReference>
<dbReference type="Pfam" id="PF12796">
    <property type="entry name" value="Ank_2"/>
    <property type="match status" value="2"/>
</dbReference>
<dbReference type="AlphaFoldDB" id="A0AAD5DI90"/>
<dbReference type="InterPro" id="IPR050776">
    <property type="entry name" value="Ank_Repeat/CDKN_Inhibitor"/>
</dbReference>
<comment type="caution">
    <text evidence="5">The sequence shown here is derived from an EMBL/GenBank/DDBJ whole genome shotgun (WGS) entry which is preliminary data.</text>
</comment>
<name>A0AAD5DI90_9CHLO</name>
<protein>
    <submittedName>
        <fullName evidence="5">Uncharacterized protein</fullName>
    </submittedName>
</protein>
<evidence type="ECO:0000313" key="6">
    <source>
        <dbReference type="Proteomes" id="UP001205105"/>
    </source>
</evidence>
<dbReference type="PROSITE" id="PS50297">
    <property type="entry name" value="ANK_REP_REGION"/>
    <property type="match status" value="1"/>
</dbReference>
<evidence type="ECO:0000256" key="1">
    <source>
        <dbReference type="ARBA" id="ARBA00022737"/>
    </source>
</evidence>
<dbReference type="SUPFAM" id="SSF48403">
    <property type="entry name" value="Ankyrin repeat"/>
    <property type="match status" value="1"/>
</dbReference>
<proteinExistence type="predicted"/>
<dbReference type="PANTHER" id="PTHR24201:SF2">
    <property type="entry name" value="ANKYRIN REPEAT DOMAIN-CONTAINING PROTEIN 42"/>
    <property type="match status" value="1"/>
</dbReference>
<organism evidence="5 6">
    <name type="scientific">Chlorella ohadii</name>
    <dbReference type="NCBI Taxonomy" id="2649997"/>
    <lineage>
        <taxon>Eukaryota</taxon>
        <taxon>Viridiplantae</taxon>
        <taxon>Chlorophyta</taxon>
        <taxon>core chlorophytes</taxon>
        <taxon>Trebouxiophyceae</taxon>
        <taxon>Chlorellales</taxon>
        <taxon>Chlorellaceae</taxon>
        <taxon>Chlorella clade</taxon>
        <taxon>Chlorella</taxon>
    </lineage>
</organism>
<dbReference type="Gene3D" id="1.25.40.20">
    <property type="entry name" value="Ankyrin repeat-containing domain"/>
    <property type="match status" value="2"/>
</dbReference>
<gene>
    <name evidence="5" type="ORF">COHA_008044</name>
</gene>
<dbReference type="InterPro" id="IPR036770">
    <property type="entry name" value="Ankyrin_rpt-contain_sf"/>
</dbReference>
<keyword evidence="6" id="KW-1185">Reference proteome</keyword>
<dbReference type="PANTHER" id="PTHR24201">
    <property type="entry name" value="ANK_REP_REGION DOMAIN-CONTAINING PROTEIN"/>
    <property type="match status" value="1"/>
</dbReference>
<evidence type="ECO:0000256" key="2">
    <source>
        <dbReference type="ARBA" id="ARBA00023043"/>
    </source>
</evidence>
<sequence length="490" mass="50476">MGFASGSLPRVRPLSLAALEQERQRFQLLLLALLRAHASSGGSAESRTVAADEVRQLATPAAVSNAAAGSEALLGALLSCGVSLGVVDPADGSFPLLAAAHSGWQPMLRLLQSGADPNQCDALGNTALHLLASRPGMLETAQQLLAWHFGRQGSGSGSGREASRNFEAQQQQGQQQEKRQLDVGRLNTAGLDTLGTALAAKNRKFAELLLEHLIAAQQRERQLSAVSAAEAEAAAAANGAAAEQAAAAMSMQAPVLPPSVDVQPTAAAAKACDLLTELGAKALADINKPREPGGQHILLSQVVFASRKQLRQLLALPILDVNMRGANGRTPVMLAVERGQPGILSDLLATGRVDLAARDSVSGATAVLLAARTADAAVLRVLLDAGADVCCVDNTGESLLMALARRNQHKLLGELLRGPALALLNLQDAAGFSALIHAAVVGSTGACRVLRSYGADPGLRTAEEGKTAHELAAAAGHTGCLPFLKPAEQG</sequence>
<dbReference type="SMART" id="SM00248">
    <property type="entry name" value="ANK"/>
    <property type="match status" value="4"/>
</dbReference>
<evidence type="ECO:0000256" key="3">
    <source>
        <dbReference type="PROSITE-ProRule" id="PRU00023"/>
    </source>
</evidence>
<dbReference type="PROSITE" id="PS50088">
    <property type="entry name" value="ANK_REPEAT"/>
    <property type="match status" value="2"/>
</dbReference>